<evidence type="ECO:0000313" key="2">
    <source>
        <dbReference type="Proteomes" id="UP001497525"/>
    </source>
</evidence>
<protein>
    <submittedName>
        <fullName evidence="1">Uncharacterized protein</fullName>
    </submittedName>
</protein>
<gene>
    <name evidence="1" type="ORF">CDAUBV1_LOCUS16915</name>
</gene>
<proteinExistence type="predicted"/>
<comment type="caution">
    <text evidence="1">The sequence shown here is derived from an EMBL/GenBank/DDBJ whole genome shotgun (WGS) entry which is preliminary data.</text>
</comment>
<evidence type="ECO:0000313" key="1">
    <source>
        <dbReference type="EMBL" id="CAL5141638.1"/>
    </source>
</evidence>
<dbReference type="Proteomes" id="UP001497525">
    <property type="component" value="Unassembled WGS sequence"/>
</dbReference>
<sequence length="91" mass="10565">MRKDSYRFKISQSYTQVFSQYHFSQSTAPGVCEVQTFTRWTYQPENGWSYCQATRIIRSHCPHCQCGGQSEAGCHPTCQNQNNEEVHHSEV</sequence>
<organism evidence="1 2">
    <name type="scientific">Calicophoron daubneyi</name>
    <name type="common">Rumen fluke</name>
    <name type="synonym">Paramphistomum daubneyi</name>
    <dbReference type="NCBI Taxonomy" id="300641"/>
    <lineage>
        <taxon>Eukaryota</taxon>
        <taxon>Metazoa</taxon>
        <taxon>Spiralia</taxon>
        <taxon>Lophotrochozoa</taxon>
        <taxon>Platyhelminthes</taxon>
        <taxon>Trematoda</taxon>
        <taxon>Digenea</taxon>
        <taxon>Plagiorchiida</taxon>
        <taxon>Pronocephalata</taxon>
        <taxon>Paramphistomoidea</taxon>
        <taxon>Paramphistomidae</taxon>
        <taxon>Calicophoron</taxon>
    </lineage>
</organism>
<dbReference type="EMBL" id="CAXLJL010000922">
    <property type="protein sequence ID" value="CAL5141638.1"/>
    <property type="molecule type" value="Genomic_DNA"/>
</dbReference>
<reference evidence="1" key="1">
    <citation type="submission" date="2024-06" db="EMBL/GenBank/DDBJ databases">
        <authorList>
            <person name="Liu X."/>
            <person name="Lenzi L."/>
            <person name="Haldenby T S."/>
            <person name="Uol C."/>
        </authorList>
    </citation>
    <scope>NUCLEOTIDE SEQUENCE</scope>
</reference>
<dbReference type="AlphaFoldDB" id="A0AAV2TXP3"/>
<accession>A0AAV2TXP3</accession>
<name>A0AAV2TXP3_CALDB</name>